<proteinExistence type="predicted"/>
<dbReference type="RefSeq" id="WP_341429489.1">
    <property type="nucleotide sequence ID" value="NZ_JBBUTG010000061.1"/>
</dbReference>
<organism evidence="1 2">
    <name type="scientific">Ideonella lacteola</name>
    <dbReference type="NCBI Taxonomy" id="2984193"/>
    <lineage>
        <taxon>Bacteria</taxon>
        <taxon>Pseudomonadati</taxon>
        <taxon>Pseudomonadota</taxon>
        <taxon>Betaproteobacteria</taxon>
        <taxon>Burkholderiales</taxon>
        <taxon>Sphaerotilaceae</taxon>
        <taxon>Ideonella</taxon>
    </lineage>
</organism>
<comment type="caution">
    <text evidence="1">The sequence shown here is derived from an EMBL/GenBank/DDBJ whole genome shotgun (WGS) entry which is preliminary data.</text>
</comment>
<dbReference type="Gene3D" id="3.30.70.20">
    <property type="match status" value="1"/>
</dbReference>
<dbReference type="Pfam" id="PF13459">
    <property type="entry name" value="Fer4_15"/>
    <property type="match status" value="1"/>
</dbReference>
<evidence type="ECO:0000313" key="1">
    <source>
        <dbReference type="EMBL" id="MEK8035054.1"/>
    </source>
</evidence>
<keyword evidence="2" id="KW-1185">Reference proteome</keyword>
<dbReference type="EMBL" id="JBBUTG010000061">
    <property type="protein sequence ID" value="MEK8035054.1"/>
    <property type="molecule type" value="Genomic_DNA"/>
</dbReference>
<dbReference type="SUPFAM" id="SSF54862">
    <property type="entry name" value="4Fe-4S ferredoxins"/>
    <property type="match status" value="1"/>
</dbReference>
<accession>A0ABU9C113</accession>
<evidence type="ECO:0000313" key="2">
    <source>
        <dbReference type="Proteomes" id="UP001371218"/>
    </source>
</evidence>
<gene>
    <name evidence="1" type="ORF">AACH06_29915</name>
</gene>
<dbReference type="Proteomes" id="UP001371218">
    <property type="component" value="Unassembled WGS sequence"/>
</dbReference>
<reference evidence="1 2" key="1">
    <citation type="submission" date="2024-04" db="EMBL/GenBank/DDBJ databases">
        <title>Novel species of the genus Ideonella isolated from streams.</title>
        <authorList>
            <person name="Lu H."/>
        </authorList>
    </citation>
    <scope>NUCLEOTIDE SEQUENCE [LARGE SCALE GENOMIC DNA]</scope>
    <source>
        <strain evidence="1 2">DXS29W</strain>
    </source>
</reference>
<protein>
    <submittedName>
        <fullName evidence="1">Ferredoxin</fullName>
    </submittedName>
</protein>
<sequence length="96" mass="10627">MLQHSVKSVWVDQDVCLGHYICVVEAPLVFEEREGQWTVQILASADSEVLGRSTEALFVAAAVFPVRAIKLTLDTGEVVDGDSEIIKEYLKLGHKK</sequence>
<name>A0ABU9C113_9BURK</name>